<dbReference type="GO" id="GO:0000981">
    <property type="term" value="F:DNA-binding transcription factor activity, RNA polymerase II-specific"/>
    <property type="evidence" value="ECO:0007669"/>
    <property type="project" value="TreeGrafter"/>
</dbReference>
<proteinExistence type="predicted"/>
<dbReference type="InterPro" id="IPR007219">
    <property type="entry name" value="XnlR_reg_dom"/>
</dbReference>
<dbReference type="GO" id="GO:0008270">
    <property type="term" value="F:zinc ion binding"/>
    <property type="evidence" value="ECO:0007669"/>
    <property type="project" value="InterPro"/>
</dbReference>
<keyword evidence="4" id="KW-0804">Transcription</keyword>
<dbReference type="PANTHER" id="PTHR31845">
    <property type="entry name" value="FINGER DOMAIN PROTEIN, PUTATIVE-RELATED"/>
    <property type="match status" value="1"/>
</dbReference>
<dbReference type="GO" id="GO:0006351">
    <property type="term" value="P:DNA-templated transcription"/>
    <property type="evidence" value="ECO:0007669"/>
    <property type="project" value="InterPro"/>
</dbReference>
<evidence type="ECO:0000259" key="7">
    <source>
        <dbReference type="Pfam" id="PF04082"/>
    </source>
</evidence>
<keyword evidence="9" id="KW-1185">Reference proteome</keyword>
<evidence type="ECO:0000313" key="9">
    <source>
        <dbReference type="Proteomes" id="UP000094385"/>
    </source>
</evidence>
<dbReference type="InterPro" id="IPR051089">
    <property type="entry name" value="prtT"/>
</dbReference>
<keyword evidence="2" id="KW-0805">Transcription regulation</keyword>
<evidence type="ECO:0000256" key="6">
    <source>
        <dbReference type="SAM" id="MobiDB-lite"/>
    </source>
</evidence>
<evidence type="ECO:0000313" key="8">
    <source>
        <dbReference type="EMBL" id="ODQ76075.1"/>
    </source>
</evidence>
<accession>A0A1E3QED8</accession>
<sequence length="590" mass="66397">MPPSLLLSQDSPECPFTPTTHIQGAVTPVSDPSSVPRPYSILSSAANDKSSSPNGMGEGDDLDIIDHGLLSLGDVNKLLDVFRNSLVDHFPFVVLSPSATAESLRRQSPFLFLAIMAAVAFENSPLQRHLGNEIKKQIASRIILGTEKNMDLLQGLLVHMAWYHYFVRLQKQQMFLILQLCITLVQDLGLHRSPKDNKHSFCLDPRRTSQTTRNPAEKRALLGVYYLSATYATASRKQSLMNYSKYMEECCQSLTEDNEFPSDRWIKPFIQLQVLSRRISDGFCYDDTGNSELHGEAAVKMATDGFRHELDHLKAASSHKVTENSALCLDFLFLDVWIHEVALHDEFWPIPDQYFSTGPISQSPSSGRSFSFTRTNMLWHNLVTTKMYLETFLSTPTSHLFHLLFSSWSKLCYILVVQAKIVFFGSESSSDNEHRRNHQSSGNKLEMTFWDTTLANKEAEMPKLCAMLQDQIASITSNLVSVEGDRDVMYQLGFLIKSMMAGYERRLKRIHKPNVDRIEDTRNQTASRSQNAATGTFYISATAQVESGKEGTNSVEGGSAFGAPPDLSQELFEDFIWGTMLDDFTMMPTV</sequence>
<dbReference type="AlphaFoldDB" id="A0A1E3QED8"/>
<protein>
    <recommendedName>
        <fullName evidence="7">Xylanolytic transcriptional activator regulatory domain-containing protein</fullName>
    </recommendedName>
</protein>
<dbReference type="PANTHER" id="PTHR31845:SF10">
    <property type="entry name" value="ZN(II)2CYS6 TRANSCRIPTION FACTOR (EUROFUNG)"/>
    <property type="match status" value="1"/>
</dbReference>
<dbReference type="GO" id="GO:0000976">
    <property type="term" value="F:transcription cis-regulatory region binding"/>
    <property type="evidence" value="ECO:0007669"/>
    <property type="project" value="TreeGrafter"/>
</dbReference>
<evidence type="ECO:0000256" key="1">
    <source>
        <dbReference type="ARBA" id="ARBA00004123"/>
    </source>
</evidence>
<feature type="region of interest" description="Disordered" evidence="6">
    <location>
        <begin position="19"/>
        <end position="58"/>
    </location>
</feature>
<keyword evidence="3" id="KW-0238">DNA-binding</keyword>
<gene>
    <name evidence="8" type="ORF">LIPSTDRAFT_66919</name>
</gene>
<evidence type="ECO:0000256" key="2">
    <source>
        <dbReference type="ARBA" id="ARBA00023015"/>
    </source>
</evidence>
<dbReference type="Pfam" id="PF04082">
    <property type="entry name" value="Fungal_trans"/>
    <property type="match status" value="1"/>
</dbReference>
<dbReference type="STRING" id="675824.A0A1E3QED8"/>
<reference evidence="8 9" key="1">
    <citation type="journal article" date="2016" name="Proc. Natl. Acad. Sci. U.S.A.">
        <title>Comparative genomics of biotechnologically important yeasts.</title>
        <authorList>
            <person name="Riley R."/>
            <person name="Haridas S."/>
            <person name="Wolfe K.H."/>
            <person name="Lopes M.R."/>
            <person name="Hittinger C.T."/>
            <person name="Goeker M."/>
            <person name="Salamov A.A."/>
            <person name="Wisecaver J.H."/>
            <person name="Long T.M."/>
            <person name="Calvey C.H."/>
            <person name="Aerts A.L."/>
            <person name="Barry K.W."/>
            <person name="Choi C."/>
            <person name="Clum A."/>
            <person name="Coughlan A.Y."/>
            <person name="Deshpande S."/>
            <person name="Douglass A.P."/>
            <person name="Hanson S.J."/>
            <person name="Klenk H.-P."/>
            <person name="LaButti K.M."/>
            <person name="Lapidus A."/>
            <person name="Lindquist E.A."/>
            <person name="Lipzen A.M."/>
            <person name="Meier-Kolthoff J.P."/>
            <person name="Ohm R.A."/>
            <person name="Otillar R.P."/>
            <person name="Pangilinan J.L."/>
            <person name="Peng Y."/>
            <person name="Rokas A."/>
            <person name="Rosa C.A."/>
            <person name="Scheuner C."/>
            <person name="Sibirny A.A."/>
            <person name="Slot J.C."/>
            <person name="Stielow J.B."/>
            <person name="Sun H."/>
            <person name="Kurtzman C.P."/>
            <person name="Blackwell M."/>
            <person name="Grigoriev I.V."/>
            <person name="Jeffries T.W."/>
        </authorList>
    </citation>
    <scope>NUCLEOTIDE SEQUENCE [LARGE SCALE GENOMIC DNA]</scope>
    <source>
        <strain evidence="8 9">NRRL Y-11557</strain>
    </source>
</reference>
<organism evidence="8 9">
    <name type="scientific">Lipomyces starkeyi NRRL Y-11557</name>
    <dbReference type="NCBI Taxonomy" id="675824"/>
    <lineage>
        <taxon>Eukaryota</taxon>
        <taxon>Fungi</taxon>
        <taxon>Dikarya</taxon>
        <taxon>Ascomycota</taxon>
        <taxon>Saccharomycotina</taxon>
        <taxon>Lipomycetes</taxon>
        <taxon>Lipomycetales</taxon>
        <taxon>Lipomycetaceae</taxon>
        <taxon>Lipomyces</taxon>
    </lineage>
</organism>
<dbReference type="OrthoDB" id="4454541at2759"/>
<keyword evidence="5" id="KW-0539">Nucleus</keyword>
<dbReference type="CDD" id="cd12148">
    <property type="entry name" value="fungal_TF_MHR"/>
    <property type="match status" value="1"/>
</dbReference>
<comment type="subcellular location">
    <subcellularLocation>
        <location evidence="1">Nucleus</location>
    </subcellularLocation>
</comment>
<dbReference type="Proteomes" id="UP000094385">
    <property type="component" value="Unassembled WGS sequence"/>
</dbReference>
<name>A0A1E3QED8_LIPST</name>
<evidence type="ECO:0000256" key="3">
    <source>
        <dbReference type="ARBA" id="ARBA00023125"/>
    </source>
</evidence>
<feature type="domain" description="Xylanolytic transcriptional activator regulatory" evidence="7">
    <location>
        <begin position="103"/>
        <end position="245"/>
    </location>
</feature>
<dbReference type="EMBL" id="KV454289">
    <property type="protein sequence ID" value="ODQ76075.1"/>
    <property type="molecule type" value="Genomic_DNA"/>
</dbReference>
<dbReference type="GO" id="GO:0005634">
    <property type="term" value="C:nucleus"/>
    <property type="evidence" value="ECO:0007669"/>
    <property type="project" value="UniProtKB-SubCell"/>
</dbReference>
<evidence type="ECO:0000256" key="5">
    <source>
        <dbReference type="ARBA" id="ARBA00023242"/>
    </source>
</evidence>
<evidence type="ECO:0000256" key="4">
    <source>
        <dbReference type="ARBA" id="ARBA00023163"/>
    </source>
</evidence>
<feature type="compositionally biased region" description="Polar residues" evidence="6">
    <location>
        <begin position="41"/>
        <end position="54"/>
    </location>
</feature>